<dbReference type="AlphaFoldDB" id="A0AAQ4D172"/>
<feature type="compositionally biased region" description="Low complexity" evidence="1">
    <location>
        <begin position="33"/>
        <end position="42"/>
    </location>
</feature>
<reference evidence="2 3" key="1">
    <citation type="journal article" date="2023" name="Arcadia Sci">
        <title>De novo assembly of a long-read Amblyomma americanum tick genome.</title>
        <authorList>
            <person name="Chou S."/>
            <person name="Poskanzer K.E."/>
            <person name="Rollins M."/>
            <person name="Thuy-Boun P.S."/>
        </authorList>
    </citation>
    <scope>NUCLEOTIDE SEQUENCE [LARGE SCALE GENOMIC DNA]</scope>
    <source>
        <strain evidence="2">F_SG_1</strain>
        <tissue evidence="2">Salivary glands</tissue>
    </source>
</reference>
<keyword evidence="3" id="KW-1185">Reference proteome</keyword>
<evidence type="ECO:0000256" key="1">
    <source>
        <dbReference type="SAM" id="MobiDB-lite"/>
    </source>
</evidence>
<name>A0AAQ4D172_AMBAM</name>
<dbReference type="EMBL" id="JARKHS020036396">
    <property type="protein sequence ID" value="KAK8756212.1"/>
    <property type="molecule type" value="Genomic_DNA"/>
</dbReference>
<evidence type="ECO:0000313" key="2">
    <source>
        <dbReference type="EMBL" id="KAK8756212.1"/>
    </source>
</evidence>
<accession>A0AAQ4D172</accession>
<organism evidence="2 3">
    <name type="scientific">Amblyomma americanum</name>
    <name type="common">Lone star tick</name>
    <dbReference type="NCBI Taxonomy" id="6943"/>
    <lineage>
        <taxon>Eukaryota</taxon>
        <taxon>Metazoa</taxon>
        <taxon>Ecdysozoa</taxon>
        <taxon>Arthropoda</taxon>
        <taxon>Chelicerata</taxon>
        <taxon>Arachnida</taxon>
        <taxon>Acari</taxon>
        <taxon>Parasitiformes</taxon>
        <taxon>Ixodida</taxon>
        <taxon>Ixodoidea</taxon>
        <taxon>Ixodidae</taxon>
        <taxon>Amblyomminae</taxon>
        <taxon>Amblyomma</taxon>
    </lineage>
</organism>
<feature type="compositionally biased region" description="Basic and acidic residues" evidence="1">
    <location>
        <begin position="1"/>
        <end position="16"/>
    </location>
</feature>
<comment type="caution">
    <text evidence="2">The sequence shown here is derived from an EMBL/GenBank/DDBJ whole genome shotgun (WGS) entry which is preliminary data.</text>
</comment>
<evidence type="ECO:0000313" key="3">
    <source>
        <dbReference type="Proteomes" id="UP001321473"/>
    </source>
</evidence>
<feature type="region of interest" description="Disordered" evidence="1">
    <location>
        <begin position="1"/>
        <end position="81"/>
    </location>
</feature>
<gene>
    <name evidence="2" type="ORF">V5799_001085</name>
</gene>
<sequence>MIDSKGGAEPRKDQLSKKTVRKNSPSDGEPESKSSALSSSEPQEGEVSDFRGGSSALAGGFGGKGDDPQREEFSEDCDLNLIDKDDDQARLARMTATESMQ</sequence>
<dbReference type="Proteomes" id="UP001321473">
    <property type="component" value="Unassembled WGS sequence"/>
</dbReference>
<proteinExistence type="predicted"/>
<protein>
    <submittedName>
        <fullName evidence="2">Uncharacterized protein</fullName>
    </submittedName>
</protein>